<evidence type="ECO:0000313" key="1">
    <source>
        <dbReference type="EMBL" id="MPC77761.1"/>
    </source>
</evidence>
<name>A0A5B7HXF4_PORTR</name>
<comment type="caution">
    <text evidence="1">The sequence shown here is derived from an EMBL/GenBank/DDBJ whole genome shotgun (WGS) entry which is preliminary data.</text>
</comment>
<sequence length="74" mass="8461">MFVGVDTCRDQCPCFATNNEKVNRRHKRWSCKPLYPRTCSVKARKGMTPGSPLCGSVMRPDSGRDRCGNLRLWQ</sequence>
<dbReference type="EMBL" id="VSRR010046668">
    <property type="protein sequence ID" value="MPC77761.1"/>
    <property type="molecule type" value="Genomic_DNA"/>
</dbReference>
<evidence type="ECO:0000313" key="2">
    <source>
        <dbReference type="Proteomes" id="UP000324222"/>
    </source>
</evidence>
<dbReference type="Proteomes" id="UP000324222">
    <property type="component" value="Unassembled WGS sequence"/>
</dbReference>
<gene>
    <name evidence="1" type="ORF">E2C01_072227</name>
</gene>
<proteinExistence type="predicted"/>
<organism evidence="1 2">
    <name type="scientific">Portunus trituberculatus</name>
    <name type="common">Swimming crab</name>
    <name type="synonym">Neptunus trituberculatus</name>
    <dbReference type="NCBI Taxonomy" id="210409"/>
    <lineage>
        <taxon>Eukaryota</taxon>
        <taxon>Metazoa</taxon>
        <taxon>Ecdysozoa</taxon>
        <taxon>Arthropoda</taxon>
        <taxon>Crustacea</taxon>
        <taxon>Multicrustacea</taxon>
        <taxon>Malacostraca</taxon>
        <taxon>Eumalacostraca</taxon>
        <taxon>Eucarida</taxon>
        <taxon>Decapoda</taxon>
        <taxon>Pleocyemata</taxon>
        <taxon>Brachyura</taxon>
        <taxon>Eubrachyura</taxon>
        <taxon>Portunoidea</taxon>
        <taxon>Portunidae</taxon>
        <taxon>Portuninae</taxon>
        <taxon>Portunus</taxon>
    </lineage>
</organism>
<dbReference type="AlphaFoldDB" id="A0A5B7HXF4"/>
<reference evidence="1 2" key="1">
    <citation type="submission" date="2019-05" db="EMBL/GenBank/DDBJ databases">
        <title>Another draft genome of Portunus trituberculatus and its Hox gene families provides insights of decapod evolution.</title>
        <authorList>
            <person name="Jeong J.-H."/>
            <person name="Song I."/>
            <person name="Kim S."/>
            <person name="Choi T."/>
            <person name="Kim D."/>
            <person name="Ryu S."/>
            <person name="Kim W."/>
        </authorList>
    </citation>
    <scope>NUCLEOTIDE SEQUENCE [LARGE SCALE GENOMIC DNA]</scope>
    <source>
        <tissue evidence="1">Muscle</tissue>
    </source>
</reference>
<accession>A0A5B7HXF4</accession>
<keyword evidence="2" id="KW-1185">Reference proteome</keyword>
<protein>
    <submittedName>
        <fullName evidence="1">Uncharacterized protein</fullName>
    </submittedName>
</protein>